<dbReference type="GO" id="GO:0009279">
    <property type="term" value="C:cell outer membrane"/>
    <property type="evidence" value="ECO:0007669"/>
    <property type="project" value="UniProtKB-SubCell"/>
</dbReference>
<evidence type="ECO:0000256" key="4">
    <source>
        <dbReference type="ARBA" id="ARBA00023136"/>
    </source>
</evidence>
<sequence length="588" mass="67429">MKKKINILLALTIMPVMTGCAGWLDKEPLAQMSPDSFFSTEEELQAFSNNFYNDFPGAGLYEDSFDLCLGMECPPEMRNGRIIPASGSGWTWTSLRNINTLLEYSVNCKDTEVRTEYDALARFFRAYFYFEKVKRFGDVPWYDRQLGSADPDLYKPRDSRELVMQKMIGDIDYAIENLPAEKSLYRVTKWAALALKSRFCLFEGTFRKYHGYQETMYPEYDWKYYLEQCVSAGEEFMNSSGYGIYSADGPDESYLNLFASAEAIGEEIILARDYNDALGVTHDANYYTLTQSYGRPGLSKKIVNTYLMKDGTRFTEKEGYETMTFVEECRDRDPRLAQSIRTPGYTRIGSTEKAAPDFTYTVTGYHPVKFVTGREYDGFSKSCNDLPIFRSAEVYLNFAEAKAELGTLTQADLDRSVKKIRDRVGMPGIDMKAANNAQDEYLADMYKGVTGPNAGVILEIRRERGVELSREGFRYYDMIRWKEGQEFTRKCYGMYFPRLGDFDLDDDGMPDICLYMGTKPETEAPLSYEVGQDIYLSEGDHGYVDPYYNITLSWNEDRDYFYPIPTDDRALSGGALKQNPGWNDGLDF</sequence>
<dbReference type="InterPro" id="IPR033985">
    <property type="entry name" value="SusD-like_N"/>
</dbReference>
<evidence type="ECO:0000256" key="3">
    <source>
        <dbReference type="ARBA" id="ARBA00022729"/>
    </source>
</evidence>
<dbReference type="EMBL" id="JADILV010000037">
    <property type="protein sequence ID" value="MBO8483572.1"/>
    <property type="molecule type" value="Genomic_DNA"/>
</dbReference>
<keyword evidence="5" id="KW-0998">Cell outer membrane</keyword>
<accession>A0A940DRU3</accession>
<evidence type="ECO:0000259" key="8">
    <source>
        <dbReference type="Pfam" id="PF14322"/>
    </source>
</evidence>
<dbReference type="PROSITE" id="PS51257">
    <property type="entry name" value="PROKAR_LIPOPROTEIN"/>
    <property type="match status" value="1"/>
</dbReference>
<dbReference type="SUPFAM" id="SSF48452">
    <property type="entry name" value="TPR-like"/>
    <property type="match status" value="1"/>
</dbReference>
<comment type="subcellular location">
    <subcellularLocation>
        <location evidence="1">Cell outer membrane</location>
    </subcellularLocation>
</comment>
<gene>
    <name evidence="9" type="ORF">IAB75_05605</name>
</gene>
<keyword evidence="4" id="KW-0472">Membrane</keyword>
<proteinExistence type="inferred from homology"/>
<dbReference type="Pfam" id="PF14322">
    <property type="entry name" value="SusD-like_3"/>
    <property type="match status" value="1"/>
</dbReference>
<dbReference type="Gene3D" id="1.25.40.390">
    <property type="match status" value="1"/>
</dbReference>
<dbReference type="InterPro" id="IPR011990">
    <property type="entry name" value="TPR-like_helical_dom_sf"/>
</dbReference>
<feature type="domain" description="RagB/SusD" evidence="7">
    <location>
        <begin position="267"/>
        <end position="582"/>
    </location>
</feature>
<reference evidence="9" key="2">
    <citation type="journal article" date="2021" name="PeerJ">
        <title>Extensive microbial diversity within the chicken gut microbiome revealed by metagenomics and culture.</title>
        <authorList>
            <person name="Gilroy R."/>
            <person name="Ravi A."/>
            <person name="Getino M."/>
            <person name="Pursley I."/>
            <person name="Horton D.L."/>
            <person name="Alikhan N.F."/>
            <person name="Baker D."/>
            <person name="Gharbi K."/>
            <person name="Hall N."/>
            <person name="Watson M."/>
            <person name="Adriaenssens E.M."/>
            <person name="Foster-Nyarko E."/>
            <person name="Jarju S."/>
            <person name="Secka A."/>
            <person name="Antonio M."/>
            <person name="Oren A."/>
            <person name="Chaudhuri R.R."/>
            <person name="La Ragione R."/>
            <person name="Hildebrand F."/>
            <person name="Pallen M.J."/>
        </authorList>
    </citation>
    <scope>NUCLEOTIDE SEQUENCE</scope>
    <source>
        <strain evidence="9">G3-8215</strain>
    </source>
</reference>
<evidence type="ECO:0000256" key="2">
    <source>
        <dbReference type="ARBA" id="ARBA00006275"/>
    </source>
</evidence>
<evidence type="ECO:0000256" key="1">
    <source>
        <dbReference type="ARBA" id="ARBA00004442"/>
    </source>
</evidence>
<evidence type="ECO:0000256" key="6">
    <source>
        <dbReference type="SAM" id="SignalP"/>
    </source>
</evidence>
<evidence type="ECO:0000256" key="5">
    <source>
        <dbReference type="ARBA" id="ARBA00023237"/>
    </source>
</evidence>
<dbReference type="AlphaFoldDB" id="A0A940DRU3"/>
<comment type="caution">
    <text evidence="9">The sequence shown here is derived from an EMBL/GenBank/DDBJ whole genome shotgun (WGS) entry which is preliminary data.</text>
</comment>
<evidence type="ECO:0000313" key="10">
    <source>
        <dbReference type="Proteomes" id="UP000725002"/>
    </source>
</evidence>
<evidence type="ECO:0000313" key="9">
    <source>
        <dbReference type="EMBL" id="MBO8483572.1"/>
    </source>
</evidence>
<dbReference type="Pfam" id="PF07980">
    <property type="entry name" value="SusD_RagB"/>
    <property type="match status" value="1"/>
</dbReference>
<feature type="domain" description="SusD-like N-terminal" evidence="8">
    <location>
        <begin position="95"/>
        <end position="201"/>
    </location>
</feature>
<keyword evidence="3 6" id="KW-0732">Signal</keyword>
<name>A0A940DRU3_9BACT</name>
<feature type="signal peptide" evidence="6">
    <location>
        <begin position="1"/>
        <end position="21"/>
    </location>
</feature>
<evidence type="ECO:0000259" key="7">
    <source>
        <dbReference type="Pfam" id="PF07980"/>
    </source>
</evidence>
<feature type="chain" id="PRO_5037833535" evidence="6">
    <location>
        <begin position="22"/>
        <end position="588"/>
    </location>
</feature>
<protein>
    <submittedName>
        <fullName evidence="9">RagB/SusD family nutrient uptake outer membrane protein</fullName>
    </submittedName>
</protein>
<dbReference type="Proteomes" id="UP000725002">
    <property type="component" value="Unassembled WGS sequence"/>
</dbReference>
<dbReference type="InterPro" id="IPR012944">
    <property type="entry name" value="SusD_RagB_dom"/>
</dbReference>
<comment type="similarity">
    <text evidence="2">Belongs to the SusD family.</text>
</comment>
<organism evidence="9 10">
    <name type="scientific">Candidatus Cryptobacteroides avicola</name>
    <dbReference type="NCBI Taxonomy" id="2840757"/>
    <lineage>
        <taxon>Bacteria</taxon>
        <taxon>Pseudomonadati</taxon>
        <taxon>Bacteroidota</taxon>
        <taxon>Bacteroidia</taxon>
        <taxon>Bacteroidales</taxon>
        <taxon>Candidatus Cryptobacteroides</taxon>
    </lineage>
</organism>
<reference evidence="9" key="1">
    <citation type="submission" date="2020-10" db="EMBL/GenBank/DDBJ databases">
        <authorList>
            <person name="Gilroy R."/>
        </authorList>
    </citation>
    <scope>NUCLEOTIDE SEQUENCE</scope>
    <source>
        <strain evidence="9">G3-8215</strain>
    </source>
</reference>